<dbReference type="GO" id="GO:0046872">
    <property type="term" value="F:metal ion binding"/>
    <property type="evidence" value="ECO:0007669"/>
    <property type="project" value="UniProtKB-KW"/>
</dbReference>
<dbReference type="EMBL" id="NSKE01000003">
    <property type="protein sequence ID" value="PAU94846.1"/>
    <property type="molecule type" value="Genomic_DNA"/>
</dbReference>
<feature type="binding site" evidence="2">
    <location>
        <position position="147"/>
    </location>
    <ligand>
        <name>Cu cation</name>
        <dbReference type="ChEBI" id="CHEBI:23378"/>
    </ligand>
</feature>
<name>A0A2A2GAS6_9BACT</name>
<reference evidence="4 5" key="1">
    <citation type="submission" date="2017-08" db="EMBL/GenBank/DDBJ databases">
        <title>Aliifodinibius alkalisoli sp. nov., isolated from saline alkaline soil.</title>
        <authorList>
            <person name="Liu D."/>
            <person name="Zhang G."/>
        </authorList>
    </citation>
    <scope>NUCLEOTIDE SEQUENCE [LARGE SCALE GENOMIC DNA]</scope>
    <source>
        <strain evidence="4 5">WN023</strain>
    </source>
</reference>
<feature type="disulfide bond" description="Redox-active" evidence="3">
    <location>
        <begin position="61"/>
        <end position="65"/>
    </location>
</feature>
<keyword evidence="2" id="KW-0479">Metal-binding</keyword>
<evidence type="ECO:0000256" key="2">
    <source>
        <dbReference type="PIRSR" id="PIRSR603782-1"/>
    </source>
</evidence>
<evidence type="ECO:0000313" key="5">
    <source>
        <dbReference type="Proteomes" id="UP000218831"/>
    </source>
</evidence>
<keyword evidence="2" id="KW-0186">Copper</keyword>
<dbReference type="Pfam" id="PF02630">
    <property type="entry name" value="SCO1-SenC"/>
    <property type="match status" value="1"/>
</dbReference>
<evidence type="ECO:0008006" key="6">
    <source>
        <dbReference type="Google" id="ProtNLM"/>
    </source>
</evidence>
<proteinExistence type="inferred from homology"/>
<keyword evidence="3" id="KW-1015">Disulfide bond</keyword>
<comment type="caution">
    <text evidence="4">The sequence shown here is derived from an EMBL/GenBank/DDBJ whole genome shotgun (WGS) entry which is preliminary data.</text>
</comment>
<keyword evidence="5" id="KW-1185">Reference proteome</keyword>
<dbReference type="OrthoDB" id="5616157at2"/>
<accession>A0A2A2GAS6</accession>
<comment type="similarity">
    <text evidence="1">Belongs to the SCO1/2 family.</text>
</comment>
<protein>
    <recommendedName>
        <fullName evidence="6">Thioredoxin domain-containing protein</fullName>
    </recommendedName>
</protein>
<dbReference type="SUPFAM" id="SSF52833">
    <property type="entry name" value="Thioredoxin-like"/>
    <property type="match status" value="1"/>
</dbReference>
<dbReference type="RefSeq" id="WP_095605713.1">
    <property type="nucleotide sequence ID" value="NZ_NSKE01000003.1"/>
</dbReference>
<dbReference type="InterPro" id="IPR036249">
    <property type="entry name" value="Thioredoxin-like_sf"/>
</dbReference>
<evidence type="ECO:0000256" key="3">
    <source>
        <dbReference type="PIRSR" id="PIRSR603782-2"/>
    </source>
</evidence>
<evidence type="ECO:0000313" key="4">
    <source>
        <dbReference type="EMBL" id="PAU94846.1"/>
    </source>
</evidence>
<sequence>MKNTLSIILLVVLLLLPAGLVIGYSYFGVSYPIENKQIETPSFLTTTKHNLAIVFFGFVGCASVCPNSLTKLSKVFDSLEKEYPQKSVGAVFVDVRKQTDSLSAEKYGYEFSDNIDGAYLPQEERTQVISDFALEVKPADDHTPLLHTDHFFVLEKEDESWRILRVLANSTKASEITKILKDNLP</sequence>
<dbReference type="InterPro" id="IPR003782">
    <property type="entry name" value="SCO1/SenC"/>
</dbReference>
<organism evidence="4 5">
    <name type="scientific">Fodinibius salipaludis</name>
    <dbReference type="NCBI Taxonomy" id="2032627"/>
    <lineage>
        <taxon>Bacteria</taxon>
        <taxon>Pseudomonadati</taxon>
        <taxon>Balneolota</taxon>
        <taxon>Balneolia</taxon>
        <taxon>Balneolales</taxon>
        <taxon>Balneolaceae</taxon>
        <taxon>Fodinibius</taxon>
    </lineage>
</organism>
<dbReference type="Gene3D" id="3.40.30.10">
    <property type="entry name" value="Glutaredoxin"/>
    <property type="match status" value="1"/>
</dbReference>
<feature type="binding site" evidence="2">
    <location>
        <position position="61"/>
    </location>
    <ligand>
        <name>Cu cation</name>
        <dbReference type="ChEBI" id="CHEBI:23378"/>
    </ligand>
</feature>
<gene>
    <name evidence="4" type="ORF">CK503_05075</name>
</gene>
<evidence type="ECO:0000256" key="1">
    <source>
        <dbReference type="ARBA" id="ARBA00010996"/>
    </source>
</evidence>
<dbReference type="AlphaFoldDB" id="A0A2A2GAS6"/>
<dbReference type="Proteomes" id="UP000218831">
    <property type="component" value="Unassembled WGS sequence"/>
</dbReference>
<feature type="binding site" evidence="2">
    <location>
        <position position="65"/>
    </location>
    <ligand>
        <name>Cu cation</name>
        <dbReference type="ChEBI" id="CHEBI:23378"/>
    </ligand>
</feature>